<protein>
    <recommendedName>
        <fullName evidence="5">Pkr1-domain-containing protein</fullName>
    </recommendedName>
</protein>
<feature type="region of interest" description="Disordered" evidence="1">
    <location>
        <begin position="132"/>
        <end position="195"/>
    </location>
</feature>
<evidence type="ECO:0000313" key="3">
    <source>
        <dbReference type="EMBL" id="KAL1303081.1"/>
    </source>
</evidence>
<feature type="compositionally biased region" description="Polar residues" evidence="1">
    <location>
        <begin position="163"/>
        <end position="177"/>
    </location>
</feature>
<dbReference type="InterPro" id="IPR013945">
    <property type="entry name" value="Pkr1"/>
</dbReference>
<feature type="compositionally biased region" description="Acidic residues" evidence="1">
    <location>
        <begin position="92"/>
        <end position="105"/>
    </location>
</feature>
<keyword evidence="2" id="KW-0472">Membrane</keyword>
<keyword evidence="2" id="KW-0812">Transmembrane</keyword>
<name>A0ABR3PBI7_9PEZI</name>
<reference evidence="3 4" key="1">
    <citation type="submission" date="2024-07" db="EMBL/GenBank/DDBJ databases">
        <title>Draft sequence of the Neodothiora populina.</title>
        <authorList>
            <person name="Drown D.D."/>
            <person name="Schuette U.S."/>
            <person name="Buechlein A.B."/>
            <person name="Rusch D.R."/>
            <person name="Winton L.W."/>
            <person name="Adams G.A."/>
        </authorList>
    </citation>
    <scope>NUCLEOTIDE SEQUENCE [LARGE SCALE GENOMIC DNA]</scope>
    <source>
        <strain evidence="3 4">CPC 39397</strain>
    </source>
</reference>
<evidence type="ECO:0000256" key="2">
    <source>
        <dbReference type="SAM" id="Phobius"/>
    </source>
</evidence>
<dbReference type="Proteomes" id="UP001562354">
    <property type="component" value="Unassembled WGS sequence"/>
</dbReference>
<evidence type="ECO:0000313" key="4">
    <source>
        <dbReference type="Proteomes" id="UP001562354"/>
    </source>
</evidence>
<feature type="transmembrane region" description="Helical" evidence="2">
    <location>
        <begin position="20"/>
        <end position="41"/>
    </location>
</feature>
<feature type="compositionally biased region" description="Basic and acidic residues" evidence="1">
    <location>
        <begin position="73"/>
        <end position="91"/>
    </location>
</feature>
<organism evidence="3 4">
    <name type="scientific">Neodothiora populina</name>
    <dbReference type="NCBI Taxonomy" id="2781224"/>
    <lineage>
        <taxon>Eukaryota</taxon>
        <taxon>Fungi</taxon>
        <taxon>Dikarya</taxon>
        <taxon>Ascomycota</taxon>
        <taxon>Pezizomycotina</taxon>
        <taxon>Dothideomycetes</taxon>
        <taxon>Dothideomycetidae</taxon>
        <taxon>Dothideales</taxon>
        <taxon>Dothioraceae</taxon>
        <taxon>Neodothiora</taxon>
    </lineage>
</organism>
<feature type="region of interest" description="Disordered" evidence="1">
    <location>
        <begin position="73"/>
        <end position="114"/>
    </location>
</feature>
<sequence length="195" mass="21153">MADFVTNLWESVFTPGPTPTLLLATNATFAFLQLTLAALLAATWSMHFVILSFLCGGLWWSINWFADEVRQAQEKEEQEKQTTTEATKDGESGADDEGGDTETEDQVSKSVDFVPTPADKAIRERIINDIRKQGQATTAQSDSASTAQTSALQVPAAAAAPSFSGTDAPSHFRSNSDASRDASTDSEWEKVENER</sequence>
<dbReference type="Pfam" id="PF08636">
    <property type="entry name" value="Pkr1"/>
    <property type="match status" value="1"/>
</dbReference>
<dbReference type="EMBL" id="JBFMKM010000010">
    <property type="protein sequence ID" value="KAL1303081.1"/>
    <property type="molecule type" value="Genomic_DNA"/>
</dbReference>
<accession>A0ABR3PBI7</accession>
<keyword evidence="4" id="KW-1185">Reference proteome</keyword>
<feature type="compositionally biased region" description="Basic and acidic residues" evidence="1">
    <location>
        <begin position="178"/>
        <end position="195"/>
    </location>
</feature>
<proteinExistence type="predicted"/>
<feature type="transmembrane region" description="Helical" evidence="2">
    <location>
        <begin position="48"/>
        <end position="66"/>
    </location>
</feature>
<dbReference type="PANTHER" id="PTHR28251">
    <property type="entry name" value="V-TYPE ATPASE ASSEMBLY FACTOR PKR1"/>
    <property type="match status" value="1"/>
</dbReference>
<gene>
    <name evidence="3" type="ORF">AAFC00_006525</name>
</gene>
<feature type="compositionally biased region" description="Low complexity" evidence="1">
    <location>
        <begin position="133"/>
        <end position="161"/>
    </location>
</feature>
<evidence type="ECO:0008006" key="5">
    <source>
        <dbReference type="Google" id="ProtNLM"/>
    </source>
</evidence>
<dbReference type="GeneID" id="95980224"/>
<dbReference type="PANTHER" id="PTHR28251:SF1">
    <property type="entry name" value="V-TYPE ATPASE ASSEMBLY FACTOR PKR1"/>
    <property type="match status" value="1"/>
</dbReference>
<dbReference type="RefSeq" id="XP_069199356.1">
    <property type="nucleotide sequence ID" value="XM_069346490.1"/>
</dbReference>
<evidence type="ECO:0000256" key="1">
    <source>
        <dbReference type="SAM" id="MobiDB-lite"/>
    </source>
</evidence>
<keyword evidence="2" id="KW-1133">Transmembrane helix</keyword>
<comment type="caution">
    <text evidence="3">The sequence shown here is derived from an EMBL/GenBank/DDBJ whole genome shotgun (WGS) entry which is preliminary data.</text>
</comment>